<evidence type="ECO:0000256" key="1">
    <source>
        <dbReference type="ARBA" id="ARBA00008542"/>
    </source>
</evidence>
<keyword evidence="4" id="KW-0645">Protease</keyword>
<dbReference type="OrthoDB" id="9792284at2"/>
<comment type="similarity">
    <text evidence="1">Belongs to the peptidase C56 family.</text>
</comment>
<name>A0A2S3W1W2_9PROT</name>
<dbReference type="PANTHER" id="PTHR42733">
    <property type="entry name" value="DJ-1 PROTEIN"/>
    <property type="match status" value="1"/>
</dbReference>
<reference evidence="4 5" key="1">
    <citation type="submission" date="2018-01" db="EMBL/GenBank/DDBJ databases">
        <title>Draft Genome Sequence of Komagataeibacter maltaceti LMG 1529, a Vinegar Producing Acetic Acid Bacterium Isolated from Malt Vinegar Brewery Acetifiers.</title>
        <authorList>
            <person name="Zhang Q."/>
            <person name="Hollensteiner J."/>
            <person name="Poehlein A."/>
            <person name="Daniel R."/>
        </authorList>
    </citation>
    <scope>NUCLEOTIDE SEQUENCE [LARGE SCALE GENOMIC DNA]</scope>
    <source>
        <strain evidence="4 5">LMG 1529</strain>
    </source>
</reference>
<dbReference type="GO" id="GO:0008233">
    <property type="term" value="F:peptidase activity"/>
    <property type="evidence" value="ECO:0007669"/>
    <property type="project" value="UniProtKB-KW"/>
</dbReference>
<dbReference type="CDD" id="cd03134">
    <property type="entry name" value="GATase1_PfpI_like"/>
    <property type="match status" value="1"/>
</dbReference>
<dbReference type="InterPro" id="IPR002818">
    <property type="entry name" value="DJ-1/PfpI"/>
</dbReference>
<keyword evidence="4" id="KW-0326">Glycosidase</keyword>
<evidence type="ECO:0000313" key="4">
    <source>
        <dbReference type="EMBL" id="POF62875.1"/>
    </source>
</evidence>
<keyword evidence="4" id="KW-0378">Hydrolase</keyword>
<dbReference type="Pfam" id="PF01965">
    <property type="entry name" value="DJ-1_PfpI"/>
    <property type="match status" value="1"/>
</dbReference>
<comment type="caution">
    <text evidence="4">The sequence shown here is derived from an EMBL/GenBank/DDBJ whole genome shotgun (WGS) entry which is preliminary data.</text>
</comment>
<dbReference type="EMBL" id="POTC01000015">
    <property type="protein sequence ID" value="POF62875.1"/>
    <property type="molecule type" value="Genomic_DNA"/>
</dbReference>
<keyword evidence="5" id="KW-1185">Reference proteome</keyword>
<dbReference type="RefSeq" id="WP_110095106.1">
    <property type="nucleotide sequence ID" value="NZ_NKUE01000016.1"/>
</dbReference>
<dbReference type="InterPro" id="IPR006286">
    <property type="entry name" value="C56_PfpI-like"/>
</dbReference>
<dbReference type="Proteomes" id="UP000237344">
    <property type="component" value="Unassembled WGS sequence"/>
</dbReference>
<feature type="compositionally biased region" description="Polar residues" evidence="2">
    <location>
        <begin position="1"/>
        <end position="16"/>
    </location>
</feature>
<proteinExistence type="inferred from homology"/>
<dbReference type="EC" id="3.2.-.-" evidence="4"/>
<evidence type="ECO:0000256" key="2">
    <source>
        <dbReference type="SAM" id="MobiDB-lite"/>
    </source>
</evidence>
<accession>A0A2S3W1W2</accession>
<dbReference type="InterPro" id="IPR029062">
    <property type="entry name" value="Class_I_gatase-like"/>
</dbReference>
<organism evidence="4 5">
    <name type="scientific">Novacetimonas maltaceti</name>
    <dbReference type="NCBI Taxonomy" id="1203393"/>
    <lineage>
        <taxon>Bacteria</taxon>
        <taxon>Pseudomonadati</taxon>
        <taxon>Pseudomonadota</taxon>
        <taxon>Alphaproteobacteria</taxon>
        <taxon>Acetobacterales</taxon>
        <taxon>Acetobacteraceae</taxon>
        <taxon>Novacetimonas</taxon>
    </lineage>
</organism>
<sequence length="217" mass="22749">MMTRNPPSQAGSTQAPPSAHDQATRRNGGSLAGRTIAILATDGVEEVELTDPMAALRQAGARTLLVSPAKGEIQAMEADVHPTNRYHVDMQASAAHAAEFDGLLLPGGTTSPDHLRMDHDAVRFVREFVQAGKPIAAICHGPWTLIDAQGVSGHTLTSWPSLRADLTNAGGHWVDRPVVTDGMLVTSRNPGDLGVFCPAIVALFAAAPAPARHGHVA</sequence>
<dbReference type="GO" id="GO:0016798">
    <property type="term" value="F:hydrolase activity, acting on glycosyl bonds"/>
    <property type="evidence" value="ECO:0007669"/>
    <property type="project" value="UniProtKB-KW"/>
</dbReference>
<dbReference type="GO" id="GO:0006508">
    <property type="term" value="P:proteolysis"/>
    <property type="evidence" value="ECO:0007669"/>
    <property type="project" value="UniProtKB-KW"/>
</dbReference>
<evidence type="ECO:0000313" key="5">
    <source>
        <dbReference type="Proteomes" id="UP000237344"/>
    </source>
</evidence>
<feature type="domain" description="DJ-1/PfpI" evidence="3">
    <location>
        <begin position="35"/>
        <end position="202"/>
    </location>
</feature>
<gene>
    <name evidence="4" type="primary">yraA</name>
    <name evidence="4" type="ORF">KMAL_14850</name>
</gene>
<protein>
    <submittedName>
        <fullName evidence="4">Putative cysteine protease YraA</fullName>
        <ecNumber evidence="4">3.2.-.-</ecNumber>
    </submittedName>
</protein>
<feature type="region of interest" description="Disordered" evidence="2">
    <location>
        <begin position="1"/>
        <end position="30"/>
    </location>
</feature>
<dbReference type="NCBIfam" id="TIGR01382">
    <property type="entry name" value="PfpI"/>
    <property type="match status" value="1"/>
</dbReference>
<dbReference type="Gene3D" id="3.40.50.880">
    <property type="match status" value="1"/>
</dbReference>
<evidence type="ECO:0000259" key="3">
    <source>
        <dbReference type="Pfam" id="PF01965"/>
    </source>
</evidence>
<dbReference type="PROSITE" id="PS51276">
    <property type="entry name" value="PEPTIDASE_C56_PFPI"/>
    <property type="match status" value="1"/>
</dbReference>
<dbReference type="PANTHER" id="PTHR42733:SF12">
    <property type="entry name" value="PROTEINASE"/>
    <property type="match status" value="1"/>
</dbReference>
<dbReference type="AlphaFoldDB" id="A0A2S3W1W2"/>
<dbReference type="SUPFAM" id="SSF52317">
    <property type="entry name" value="Class I glutamine amidotransferase-like"/>
    <property type="match status" value="1"/>
</dbReference>